<keyword evidence="9 10" id="KW-0472">Membrane</keyword>
<feature type="transmembrane region" description="Helical" evidence="10">
    <location>
        <begin position="134"/>
        <end position="151"/>
    </location>
</feature>
<reference evidence="11" key="1">
    <citation type="submission" date="2023-07" db="EMBL/GenBank/DDBJ databases">
        <title>Sequencing the genomes of 1000 actinobacteria strains.</title>
        <authorList>
            <person name="Klenk H.-P."/>
        </authorList>
    </citation>
    <scope>NUCLEOTIDE SEQUENCE</scope>
    <source>
        <strain evidence="11">DSM 44707</strain>
    </source>
</reference>
<dbReference type="Pfam" id="PF04188">
    <property type="entry name" value="Mannosyl_trans2"/>
    <property type="match status" value="1"/>
</dbReference>
<evidence type="ECO:0000256" key="9">
    <source>
        <dbReference type="ARBA" id="ARBA00023136"/>
    </source>
</evidence>
<evidence type="ECO:0008006" key="13">
    <source>
        <dbReference type="Google" id="ProtNLM"/>
    </source>
</evidence>
<feature type="transmembrane region" description="Helical" evidence="10">
    <location>
        <begin position="171"/>
        <end position="194"/>
    </location>
</feature>
<keyword evidence="3" id="KW-0337">GPI-anchor biosynthesis</keyword>
<dbReference type="Proteomes" id="UP001183643">
    <property type="component" value="Unassembled WGS sequence"/>
</dbReference>
<dbReference type="AlphaFoldDB" id="A0AAE4CA34"/>
<dbReference type="EMBL" id="JAVDYB010000001">
    <property type="protein sequence ID" value="MDR7277211.1"/>
    <property type="molecule type" value="Genomic_DNA"/>
</dbReference>
<keyword evidence="4" id="KW-0328">Glycosyltransferase</keyword>
<feature type="transmembrane region" description="Helical" evidence="10">
    <location>
        <begin position="24"/>
        <end position="43"/>
    </location>
</feature>
<name>A0AAE4CA34_9ACTN</name>
<sequence>MTQLAIAVPVVDRAPAGAGSPWRAAFLTAFAAWLAATAVRLAVTALSPTTVLNWTQWDALHYVRIAEEGYPADGPGYPAFFPLYPLLIRLADPFLPGGVLISASVVANVTAIGALALLHRLAAHEIDPETAHRAVWYLTASPMGFFLFIGYNESLFLLLSIGALYAARHGHWWLAGSLGALSSATRLFGVLLVLPLAIEYLRQTGWRPRRIRPDVLGIALVPLGVAAYSLYCWQEMGSPLAFSIAQDEWNRRYTLPGGAWLVAAGQWDGWLGPRTLGTIIDAGSMLVAMVLLVLCVMGRFRFRPDQFYLVAYSALCLLLVLSTEVGGRALQSAPRYAMEAVAIVLVLARMGTWRLVDRLVLTVGMTLHAVLLMIFMTGTYLIA</sequence>
<evidence type="ECO:0000256" key="10">
    <source>
        <dbReference type="SAM" id="Phobius"/>
    </source>
</evidence>
<proteinExistence type="predicted"/>
<evidence type="ECO:0000313" key="12">
    <source>
        <dbReference type="Proteomes" id="UP001183643"/>
    </source>
</evidence>
<gene>
    <name evidence="11" type="ORF">J2S41_003989</name>
</gene>
<keyword evidence="5" id="KW-0808">Transferase</keyword>
<dbReference type="GO" id="GO:0031501">
    <property type="term" value="C:mannosyltransferase complex"/>
    <property type="evidence" value="ECO:0007669"/>
    <property type="project" value="TreeGrafter"/>
</dbReference>
<evidence type="ECO:0000256" key="4">
    <source>
        <dbReference type="ARBA" id="ARBA00022676"/>
    </source>
</evidence>
<feature type="transmembrane region" description="Helical" evidence="10">
    <location>
        <begin position="215"/>
        <end position="231"/>
    </location>
</feature>
<dbReference type="PANTHER" id="PTHR12468:SF2">
    <property type="entry name" value="GPI MANNOSYLTRANSFERASE 2"/>
    <property type="match status" value="1"/>
</dbReference>
<evidence type="ECO:0000256" key="1">
    <source>
        <dbReference type="ARBA" id="ARBA00004477"/>
    </source>
</evidence>
<evidence type="ECO:0000256" key="2">
    <source>
        <dbReference type="ARBA" id="ARBA00004687"/>
    </source>
</evidence>
<dbReference type="GO" id="GO:0000009">
    <property type="term" value="F:alpha-1,6-mannosyltransferase activity"/>
    <property type="evidence" value="ECO:0007669"/>
    <property type="project" value="InterPro"/>
</dbReference>
<dbReference type="InterPro" id="IPR007315">
    <property type="entry name" value="PIG-V/Gpi18"/>
</dbReference>
<comment type="pathway">
    <text evidence="2">Glycolipid biosynthesis; glycosylphosphatidylinositol-anchor biosynthesis.</text>
</comment>
<feature type="transmembrane region" description="Helical" evidence="10">
    <location>
        <begin position="276"/>
        <end position="297"/>
    </location>
</feature>
<comment type="subcellular location">
    <subcellularLocation>
        <location evidence="1">Endoplasmic reticulum membrane</location>
        <topology evidence="1">Multi-pass membrane protein</topology>
    </subcellularLocation>
</comment>
<keyword evidence="7" id="KW-0256">Endoplasmic reticulum</keyword>
<dbReference type="GO" id="GO:0006506">
    <property type="term" value="P:GPI anchor biosynthetic process"/>
    <property type="evidence" value="ECO:0007669"/>
    <property type="project" value="UniProtKB-KW"/>
</dbReference>
<evidence type="ECO:0000313" key="11">
    <source>
        <dbReference type="EMBL" id="MDR7277211.1"/>
    </source>
</evidence>
<feature type="transmembrane region" description="Helical" evidence="10">
    <location>
        <begin position="99"/>
        <end position="122"/>
    </location>
</feature>
<accession>A0AAE4CA34</accession>
<dbReference type="PANTHER" id="PTHR12468">
    <property type="entry name" value="GPI MANNOSYLTRANSFERASE 2"/>
    <property type="match status" value="1"/>
</dbReference>
<dbReference type="RefSeq" id="WP_310369409.1">
    <property type="nucleotide sequence ID" value="NZ_JAVDYB010000001.1"/>
</dbReference>
<keyword evidence="8 10" id="KW-1133">Transmembrane helix</keyword>
<feature type="transmembrane region" description="Helical" evidence="10">
    <location>
        <begin position="336"/>
        <end position="352"/>
    </location>
</feature>
<dbReference type="GO" id="GO:0016020">
    <property type="term" value="C:membrane"/>
    <property type="evidence" value="ECO:0007669"/>
    <property type="project" value="GOC"/>
</dbReference>
<feature type="transmembrane region" description="Helical" evidence="10">
    <location>
        <begin position="309"/>
        <end position="330"/>
    </location>
</feature>
<dbReference type="GO" id="GO:0004376">
    <property type="term" value="F:GPI mannosyltransferase activity"/>
    <property type="evidence" value="ECO:0007669"/>
    <property type="project" value="InterPro"/>
</dbReference>
<organism evidence="11 12">
    <name type="scientific">Catenuloplanes atrovinosus</name>
    <dbReference type="NCBI Taxonomy" id="137266"/>
    <lineage>
        <taxon>Bacteria</taxon>
        <taxon>Bacillati</taxon>
        <taxon>Actinomycetota</taxon>
        <taxon>Actinomycetes</taxon>
        <taxon>Micromonosporales</taxon>
        <taxon>Micromonosporaceae</taxon>
        <taxon>Catenuloplanes</taxon>
    </lineage>
</organism>
<evidence type="ECO:0000256" key="5">
    <source>
        <dbReference type="ARBA" id="ARBA00022679"/>
    </source>
</evidence>
<comment type="caution">
    <text evidence="11">The sequence shown here is derived from an EMBL/GenBank/DDBJ whole genome shotgun (WGS) entry which is preliminary data.</text>
</comment>
<evidence type="ECO:0000256" key="3">
    <source>
        <dbReference type="ARBA" id="ARBA00022502"/>
    </source>
</evidence>
<evidence type="ECO:0000256" key="8">
    <source>
        <dbReference type="ARBA" id="ARBA00022989"/>
    </source>
</evidence>
<feature type="transmembrane region" description="Helical" evidence="10">
    <location>
        <begin position="359"/>
        <end position="382"/>
    </location>
</feature>
<keyword evidence="6 10" id="KW-0812">Transmembrane</keyword>
<evidence type="ECO:0000256" key="7">
    <source>
        <dbReference type="ARBA" id="ARBA00022824"/>
    </source>
</evidence>
<keyword evidence="12" id="KW-1185">Reference proteome</keyword>
<protein>
    <recommendedName>
        <fullName evidence="13">Mannosyltransferase PIG-V</fullName>
    </recommendedName>
</protein>
<evidence type="ECO:0000256" key="6">
    <source>
        <dbReference type="ARBA" id="ARBA00022692"/>
    </source>
</evidence>